<dbReference type="Pfam" id="PF00160">
    <property type="entry name" value="Pro_isomerase"/>
    <property type="match status" value="1"/>
</dbReference>
<sequence length="203" mass="22542">MQTWIKFGIAVLFLVGAASASVAAAEEGDIQESNLYPKVKFVTSMGEMVVELNRWKAPLTVDHFLRHVVSGSYNDTLFHRVMADFVVQGGGYEADWTPLPEGDTVFNESGNGLKNNFGTIALARVNAPHSAKRQFFFNVKDNESLNPSSRRWGYAVFGQVIENAELLHELASVETDFNEEMGFADVPVETLRLISVELLPEEN</sequence>
<feature type="chain" id="PRO_5019152816" description="peptidylprolyl isomerase" evidence="5">
    <location>
        <begin position="25"/>
        <end position="203"/>
    </location>
</feature>
<dbReference type="InterPro" id="IPR044665">
    <property type="entry name" value="E_coli_cyclophilin_A-like"/>
</dbReference>
<dbReference type="AlphaFoldDB" id="A0A432VSP9"/>
<dbReference type="Proteomes" id="UP000288395">
    <property type="component" value="Unassembled WGS sequence"/>
</dbReference>
<name>A0A432VSP9_9GAMM</name>
<keyword evidence="3" id="KW-0697">Rotamase</keyword>
<dbReference type="PROSITE" id="PS00170">
    <property type="entry name" value="CSA_PPIASE_1"/>
    <property type="match status" value="1"/>
</dbReference>
<protein>
    <recommendedName>
        <fullName evidence="2">peptidylprolyl isomerase</fullName>
        <ecNumber evidence="2">5.2.1.8</ecNumber>
    </recommendedName>
</protein>
<proteinExistence type="inferred from homology"/>
<dbReference type="InterPro" id="IPR020892">
    <property type="entry name" value="Cyclophilin-type_PPIase_CS"/>
</dbReference>
<evidence type="ECO:0000256" key="4">
    <source>
        <dbReference type="ARBA" id="ARBA00023235"/>
    </source>
</evidence>
<evidence type="ECO:0000256" key="1">
    <source>
        <dbReference type="ARBA" id="ARBA00007365"/>
    </source>
</evidence>
<dbReference type="EC" id="5.2.1.8" evidence="2"/>
<dbReference type="RefSeq" id="WP_126767994.1">
    <property type="nucleotide sequence ID" value="NZ_PIPJ01000008.1"/>
</dbReference>
<dbReference type="Gene3D" id="2.40.100.10">
    <property type="entry name" value="Cyclophilin-like"/>
    <property type="match status" value="1"/>
</dbReference>
<evidence type="ECO:0000259" key="6">
    <source>
        <dbReference type="PROSITE" id="PS50072"/>
    </source>
</evidence>
<gene>
    <name evidence="7" type="ORF">CWE08_10295</name>
</gene>
<dbReference type="SUPFAM" id="SSF50891">
    <property type="entry name" value="Cyclophilin-like"/>
    <property type="match status" value="1"/>
</dbReference>
<comment type="caution">
    <text evidence="7">The sequence shown here is derived from an EMBL/GenBank/DDBJ whole genome shotgun (WGS) entry which is preliminary data.</text>
</comment>
<dbReference type="PANTHER" id="PTHR43246">
    <property type="entry name" value="PEPTIDYL-PROLYL CIS-TRANS ISOMERASE CYP38, CHLOROPLASTIC"/>
    <property type="match status" value="1"/>
</dbReference>
<keyword evidence="4 7" id="KW-0413">Isomerase</keyword>
<comment type="similarity">
    <text evidence="1">Belongs to the cyclophilin-type PPIase family.</text>
</comment>
<dbReference type="GO" id="GO:0006457">
    <property type="term" value="P:protein folding"/>
    <property type="evidence" value="ECO:0007669"/>
    <property type="project" value="InterPro"/>
</dbReference>
<reference evidence="8" key="1">
    <citation type="journal article" date="2018" name="Front. Microbiol.">
        <title>Genome-Based Analysis Reveals the Taxonomy and Diversity of the Family Idiomarinaceae.</title>
        <authorList>
            <person name="Liu Y."/>
            <person name="Lai Q."/>
            <person name="Shao Z."/>
        </authorList>
    </citation>
    <scope>NUCLEOTIDE SEQUENCE [LARGE SCALE GENOMIC DNA]</scope>
    <source>
        <strain evidence="8">GBPy7</strain>
    </source>
</reference>
<evidence type="ECO:0000313" key="8">
    <source>
        <dbReference type="Proteomes" id="UP000288395"/>
    </source>
</evidence>
<evidence type="ECO:0000313" key="7">
    <source>
        <dbReference type="EMBL" id="RUO19355.1"/>
    </source>
</evidence>
<organism evidence="7 8">
    <name type="scientific">Aliidiomarina iranensis</name>
    <dbReference type="NCBI Taxonomy" id="1434071"/>
    <lineage>
        <taxon>Bacteria</taxon>
        <taxon>Pseudomonadati</taxon>
        <taxon>Pseudomonadota</taxon>
        <taxon>Gammaproteobacteria</taxon>
        <taxon>Alteromonadales</taxon>
        <taxon>Idiomarinaceae</taxon>
        <taxon>Aliidiomarina</taxon>
    </lineage>
</organism>
<evidence type="ECO:0000256" key="3">
    <source>
        <dbReference type="ARBA" id="ARBA00023110"/>
    </source>
</evidence>
<accession>A0A432VSP9</accession>
<dbReference type="EMBL" id="PIPJ01000008">
    <property type="protein sequence ID" value="RUO19355.1"/>
    <property type="molecule type" value="Genomic_DNA"/>
</dbReference>
<feature type="domain" description="PPIase cyclophilin-type" evidence="6">
    <location>
        <begin position="43"/>
        <end position="198"/>
    </location>
</feature>
<dbReference type="PROSITE" id="PS50072">
    <property type="entry name" value="CSA_PPIASE_2"/>
    <property type="match status" value="1"/>
</dbReference>
<dbReference type="GO" id="GO:0003755">
    <property type="term" value="F:peptidyl-prolyl cis-trans isomerase activity"/>
    <property type="evidence" value="ECO:0007669"/>
    <property type="project" value="UniProtKB-KW"/>
</dbReference>
<keyword evidence="8" id="KW-1185">Reference proteome</keyword>
<dbReference type="InterPro" id="IPR029000">
    <property type="entry name" value="Cyclophilin-like_dom_sf"/>
</dbReference>
<dbReference type="OrthoDB" id="9807797at2"/>
<evidence type="ECO:0000256" key="2">
    <source>
        <dbReference type="ARBA" id="ARBA00013194"/>
    </source>
</evidence>
<evidence type="ECO:0000256" key="5">
    <source>
        <dbReference type="SAM" id="SignalP"/>
    </source>
</evidence>
<keyword evidence="5" id="KW-0732">Signal</keyword>
<dbReference type="InterPro" id="IPR002130">
    <property type="entry name" value="Cyclophilin-type_PPIase_dom"/>
</dbReference>
<feature type="signal peptide" evidence="5">
    <location>
        <begin position="1"/>
        <end position="24"/>
    </location>
</feature>